<dbReference type="GO" id="GO:0043386">
    <property type="term" value="P:mycotoxin biosynthetic process"/>
    <property type="evidence" value="ECO:0007669"/>
    <property type="project" value="InterPro"/>
</dbReference>
<evidence type="ECO:0000256" key="1">
    <source>
        <dbReference type="ARBA" id="ARBA00035112"/>
    </source>
</evidence>
<gene>
    <name evidence="3" type="ORF">M409DRAFT_22377</name>
</gene>
<proteinExistence type="inferred from homology"/>
<keyword evidence="2" id="KW-1133">Transmembrane helix</keyword>
<dbReference type="AlphaFoldDB" id="A0A6A6CLR1"/>
<dbReference type="PANTHER" id="PTHR33365">
    <property type="entry name" value="YALI0B05434P"/>
    <property type="match status" value="1"/>
</dbReference>
<keyword evidence="4" id="KW-1185">Reference proteome</keyword>
<dbReference type="Proteomes" id="UP000799537">
    <property type="component" value="Unassembled WGS sequence"/>
</dbReference>
<dbReference type="PANTHER" id="PTHR33365:SF6">
    <property type="entry name" value="OXIDASE USTYA"/>
    <property type="match status" value="1"/>
</dbReference>
<protein>
    <recommendedName>
        <fullName evidence="5">Cyclochlorotine biosynthesis protein O</fullName>
    </recommendedName>
</protein>
<accession>A0A6A6CLR1</accession>
<dbReference type="OrthoDB" id="3687641at2759"/>
<reference evidence="3" key="1">
    <citation type="journal article" date="2020" name="Stud. Mycol.">
        <title>101 Dothideomycetes genomes: a test case for predicting lifestyles and emergence of pathogens.</title>
        <authorList>
            <person name="Haridas S."/>
            <person name="Albert R."/>
            <person name="Binder M."/>
            <person name="Bloem J."/>
            <person name="Labutti K."/>
            <person name="Salamov A."/>
            <person name="Andreopoulos B."/>
            <person name="Baker S."/>
            <person name="Barry K."/>
            <person name="Bills G."/>
            <person name="Bluhm B."/>
            <person name="Cannon C."/>
            <person name="Castanera R."/>
            <person name="Culley D."/>
            <person name="Daum C."/>
            <person name="Ezra D."/>
            <person name="Gonzalez J."/>
            <person name="Henrissat B."/>
            <person name="Kuo A."/>
            <person name="Liang C."/>
            <person name="Lipzen A."/>
            <person name="Lutzoni F."/>
            <person name="Magnuson J."/>
            <person name="Mondo S."/>
            <person name="Nolan M."/>
            <person name="Ohm R."/>
            <person name="Pangilinan J."/>
            <person name="Park H.-J."/>
            <person name="Ramirez L."/>
            <person name="Alfaro M."/>
            <person name="Sun H."/>
            <person name="Tritt A."/>
            <person name="Yoshinaga Y."/>
            <person name="Zwiers L.-H."/>
            <person name="Turgeon B."/>
            <person name="Goodwin S."/>
            <person name="Spatafora J."/>
            <person name="Crous P."/>
            <person name="Grigoriev I."/>
        </authorList>
    </citation>
    <scope>NUCLEOTIDE SEQUENCE</scope>
    <source>
        <strain evidence="3">ATCC 36951</strain>
    </source>
</reference>
<feature type="transmembrane region" description="Helical" evidence="2">
    <location>
        <begin position="39"/>
        <end position="59"/>
    </location>
</feature>
<sequence length="266" mass="30782">MGRSNELLEEDRLIGESSYEHDIEKTYLRPAKFYERWTIDVWTSGLCVLLIFTNLAWYWHFVTVDLAFDTEQKSFLWNDEWMGKSFAHDWLHLLDEENGTYSHYADREWRDLLPPGEGVVSVSRSFAKAHNVPEAAPSPERQGEMIYMIASYHQLSCLKDVRETIYKLNGTSGDNEPIQWDHALHCLEAVRQGLACFLDTTLIDLTQHWPGIPNGQQHKCRNADKMYRWAAERQHAMPVDPDIRLSLTNVVTLPTKHGHGPAKEVT</sequence>
<evidence type="ECO:0000313" key="3">
    <source>
        <dbReference type="EMBL" id="KAF2167573.1"/>
    </source>
</evidence>
<evidence type="ECO:0000256" key="2">
    <source>
        <dbReference type="SAM" id="Phobius"/>
    </source>
</evidence>
<dbReference type="RefSeq" id="XP_033668462.1">
    <property type="nucleotide sequence ID" value="XM_033806309.1"/>
</dbReference>
<organism evidence="3 4">
    <name type="scientific">Zasmidium cellare ATCC 36951</name>
    <dbReference type="NCBI Taxonomy" id="1080233"/>
    <lineage>
        <taxon>Eukaryota</taxon>
        <taxon>Fungi</taxon>
        <taxon>Dikarya</taxon>
        <taxon>Ascomycota</taxon>
        <taxon>Pezizomycotina</taxon>
        <taxon>Dothideomycetes</taxon>
        <taxon>Dothideomycetidae</taxon>
        <taxon>Mycosphaerellales</taxon>
        <taxon>Mycosphaerellaceae</taxon>
        <taxon>Zasmidium</taxon>
    </lineage>
</organism>
<dbReference type="EMBL" id="ML993593">
    <property type="protein sequence ID" value="KAF2167573.1"/>
    <property type="molecule type" value="Genomic_DNA"/>
</dbReference>
<evidence type="ECO:0008006" key="5">
    <source>
        <dbReference type="Google" id="ProtNLM"/>
    </source>
</evidence>
<dbReference type="InterPro" id="IPR021765">
    <property type="entry name" value="UstYa-like"/>
</dbReference>
<keyword evidence="2" id="KW-0472">Membrane</keyword>
<dbReference type="Pfam" id="PF11807">
    <property type="entry name" value="UstYa"/>
    <property type="match status" value="1"/>
</dbReference>
<keyword evidence="2" id="KW-0812">Transmembrane</keyword>
<comment type="similarity">
    <text evidence="1">Belongs to the ustYa family.</text>
</comment>
<dbReference type="GeneID" id="54559581"/>
<name>A0A6A6CLR1_ZASCE</name>
<evidence type="ECO:0000313" key="4">
    <source>
        <dbReference type="Proteomes" id="UP000799537"/>
    </source>
</evidence>